<dbReference type="Pfam" id="PF00754">
    <property type="entry name" value="F5_F8_type_C"/>
    <property type="match status" value="2"/>
</dbReference>
<gene>
    <name evidence="8" type="ORF">ACFO3J_28690</name>
</gene>
<dbReference type="Gene3D" id="3.20.20.80">
    <property type="entry name" value="Glycosidases"/>
    <property type="match status" value="1"/>
</dbReference>
<dbReference type="InterPro" id="IPR015882">
    <property type="entry name" value="HEX_bac_N"/>
</dbReference>
<dbReference type="InterPro" id="IPR008979">
    <property type="entry name" value="Galactose-bd-like_sf"/>
</dbReference>
<dbReference type="Pfam" id="PF02838">
    <property type="entry name" value="Glyco_hydro_20b"/>
    <property type="match status" value="1"/>
</dbReference>
<evidence type="ECO:0000256" key="2">
    <source>
        <dbReference type="ARBA" id="ARBA00023295"/>
    </source>
</evidence>
<dbReference type="InterPro" id="IPR011496">
    <property type="entry name" value="O-GlcNAcase_cat"/>
</dbReference>
<dbReference type="SUPFAM" id="SSF49785">
    <property type="entry name" value="Galactose-binding domain-like"/>
    <property type="match status" value="2"/>
</dbReference>
<feature type="region of interest" description="Disordered" evidence="4">
    <location>
        <begin position="833"/>
        <end position="881"/>
    </location>
</feature>
<dbReference type="PROSITE" id="PS50022">
    <property type="entry name" value="FA58C_3"/>
    <property type="match status" value="2"/>
</dbReference>
<feature type="compositionally biased region" description="Pro residues" evidence="4">
    <location>
        <begin position="845"/>
        <end position="865"/>
    </location>
</feature>
<dbReference type="InterPro" id="IPR000421">
    <property type="entry name" value="FA58C"/>
</dbReference>
<dbReference type="SUPFAM" id="SSF140657">
    <property type="entry name" value="Hyaluronidase post-catalytic domain-like"/>
    <property type="match status" value="1"/>
</dbReference>
<evidence type="ECO:0000313" key="8">
    <source>
        <dbReference type="EMBL" id="MFC4035418.1"/>
    </source>
</evidence>
<dbReference type="PANTHER" id="PTHR13170:SF16">
    <property type="entry name" value="PROTEIN O-GLCNACASE"/>
    <property type="match status" value="1"/>
</dbReference>
<sequence>MLRRSSAVAVVATVVGGWLGQAPALADQVVSHVTGSVTADEQTAPPPAVWPKPQLLRTRGQFARVTPLVTVVADRDADPYALGVIEDALRAEGARDVVRAAFPGTGLTVYAGAPALAPLGALAAPAQGDLPSGGYRLAISGDTVALAGVGDDGLFHAAQTLRQLATSDRGERGFAAVTVRDWPTAPVRGTAESFYGVPWTQDQRLAQLDFMARTKQNRFLYAPGDDPYRQAQWREPYPAAQRADFRALAGRAQQDHVTLAWAVAPGQALCFASQSDTRALEKKLDAMWALGVRAFQLQFQDVSYSEWHCGADARRFGTGPDAAARAQASLANAVAAHLKSAHGGDDGSPAPELSLLPTEFYQDGPTPYRTALAESLDPDVEVAWTGVGVLPQQITGVQVAGARDALRHPLLTLDNYPVNDFDPGRLFLGPYTGRQPAVATVSAGVLASAMQQPAASRIPLFTVADYAWNPRGYDPSASWRAAIDDLAGPDPTARAALTALAGDEASSALGGADSASLQPLVKDFWSALEPGAAGARHDAAKLTSAAARLRSAFSTMRTAPAALSSLAGGTFGDEVRPWLDRMSAYGAAGEAAVDMLLAQAAGDGPAAWTARQALDRGRAPLSQGTVQVGAGILDGFLSRAVDDGDAWLGLRADGRTATTTMGSGHGTDPSAMVDGKDATAWSSAAPPRPDDAFGVDLGTARPVSAVRITMGDGSGSDDFLHDAVLEVAADDGAGWQRIGEYHDRAVISAALPAGTRARQIRLRAAGTQPGAVTVREFAVSVSGSSAPTATGTAPDAAALVDGDLSTQAGPGEVTVRFGGARLLHTVTVAADARPAPSSAGGARPHPAPDPPGTPFRFPPGPPDAAPPGGGAPLVDDSPRTVDVHTSAGWRRLGTLDPGGWTELPVGLLVDAVRLSDAGGVRELVPWFTEPPRVTADRTEIDAEAGGAPVTVTASVSSGLPAGLTAAVKTQAPAPPGAAARPGIGVTAPARVALPRGGTVAVPLRITVPAGTAPGAYTVPVRFTVAGRTVERLLTVTAHPRTGGPDLVPGSAAASSADETPDFPAAAVADGDPGTRWSSPVADDSWVQVELPAPAKVGRVVLHWQDAYATRYEIRTSADGVTWRTAATVTDGDGGVETVWLDSPADIRFLRVQGVRRATKYGYSLYGVEAYAATG</sequence>
<comment type="similarity">
    <text evidence="3">Belongs to the glycosyl hydrolase 84 family.</text>
</comment>
<dbReference type="Gene3D" id="1.20.58.460">
    <property type="entry name" value="Hyaluronidase post-catalytic domain-like"/>
    <property type="match status" value="1"/>
</dbReference>
<feature type="domain" description="GH84" evidence="7">
    <location>
        <begin position="186"/>
        <end position="471"/>
    </location>
</feature>
<dbReference type="EMBL" id="JBHSBB010000027">
    <property type="protein sequence ID" value="MFC4035418.1"/>
    <property type="molecule type" value="Genomic_DNA"/>
</dbReference>
<name>A0ABV8HTV1_9ACTN</name>
<dbReference type="InterPro" id="IPR017853">
    <property type="entry name" value="GH"/>
</dbReference>
<feature type="domain" description="F5/8 type C" evidence="6">
    <location>
        <begin position="1036"/>
        <end position="1172"/>
    </location>
</feature>
<keyword evidence="5" id="KW-0732">Signal</keyword>
<feature type="signal peptide" evidence="5">
    <location>
        <begin position="1"/>
        <end position="26"/>
    </location>
</feature>
<comment type="caution">
    <text evidence="8">The sequence shown here is derived from an EMBL/GenBank/DDBJ whole genome shotgun (WGS) entry which is preliminary data.</text>
</comment>
<feature type="chain" id="PRO_5046634504" evidence="5">
    <location>
        <begin position="27"/>
        <end position="1174"/>
    </location>
</feature>
<reference evidence="9" key="1">
    <citation type="journal article" date="2019" name="Int. J. Syst. Evol. Microbiol.">
        <title>The Global Catalogue of Microorganisms (GCM) 10K type strain sequencing project: providing services to taxonomists for standard genome sequencing and annotation.</title>
        <authorList>
            <consortium name="The Broad Institute Genomics Platform"/>
            <consortium name="The Broad Institute Genome Sequencing Center for Infectious Disease"/>
            <person name="Wu L."/>
            <person name="Ma J."/>
        </authorList>
    </citation>
    <scope>NUCLEOTIDE SEQUENCE [LARGE SCALE GENOMIC DNA]</scope>
    <source>
        <strain evidence="9">CGMCC 4.7237</strain>
    </source>
</reference>
<dbReference type="InterPro" id="IPR029018">
    <property type="entry name" value="Hex-like_dom2"/>
</dbReference>
<protein>
    <submittedName>
        <fullName evidence="8">Beta-N-acetylglucosaminidase domain-containing protein</fullName>
    </submittedName>
</protein>
<evidence type="ECO:0000313" key="9">
    <source>
        <dbReference type="Proteomes" id="UP001595765"/>
    </source>
</evidence>
<dbReference type="Pfam" id="PF21774">
    <property type="entry name" value="NagJ_C"/>
    <property type="match status" value="1"/>
</dbReference>
<proteinExistence type="inferred from homology"/>
<dbReference type="RefSeq" id="WP_386435336.1">
    <property type="nucleotide sequence ID" value="NZ_JBHSBB010000027.1"/>
</dbReference>
<keyword evidence="1 3" id="KW-0378">Hydrolase</keyword>
<evidence type="ECO:0000259" key="6">
    <source>
        <dbReference type="PROSITE" id="PS50022"/>
    </source>
</evidence>
<evidence type="ECO:0000256" key="1">
    <source>
        <dbReference type="ARBA" id="ARBA00022801"/>
    </source>
</evidence>
<dbReference type="PANTHER" id="PTHR13170">
    <property type="entry name" value="O-GLCNACASE"/>
    <property type="match status" value="1"/>
</dbReference>
<dbReference type="Pfam" id="PF07555">
    <property type="entry name" value="NAGidase"/>
    <property type="match status" value="1"/>
</dbReference>
<dbReference type="SUPFAM" id="SSF51445">
    <property type="entry name" value="(Trans)glycosidases"/>
    <property type="match status" value="1"/>
</dbReference>
<evidence type="ECO:0000256" key="5">
    <source>
        <dbReference type="SAM" id="SignalP"/>
    </source>
</evidence>
<feature type="active site" description="Proton donor" evidence="3">
    <location>
        <position position="301"/>
    </location>
</feature>
<feature type="domain" description="F5/8 type C" evidence="6">
    <location>
        <begin position="643"/>
        <end position="781"/>
    </location>
</feature>
<evidence type="ECO:0000256" key="4">
    <source>
        <dbReference type="SAM" id="MobiDB-lite"/>
    </source>
</evidence>
<dbReference type="InterPro" id="IPR051822">
    <property type="entry name" value="Glycosyl_Hydrolase_84"/>
</dbReference>
<evidence type="ECO:0000259" key="7">
    <source>
        <dbReference type="PROSITE" id="PS52009"/>
    </source>
</evidence>
<dbReference type="Proteomes" id="UP001595765">
    <property type="component" value="Unassembled WGS sequence"/>
</dbReference>
<feature type="region of interest" description="Disordered" evidence="4">
    <location>
        <begin position="1037"/>
        <end position="1058"/>
    </location>
</feature>
<dbReference type="Gene3D" id="2.60.120.260">
    <property type="entry name" value="Galactose-binding domain-like"/>
    <property type="match status" value="2"/>
</dbReference>
<keyword evidence="9" id="KW-1185">Reference proteome</keyword>
<keyword evidence="2 3" id="KW-0326">Glycosidase</keyword>
<accession>A0ABV8HTV1</accession>
<evidence type="ECO:0000256" key="3">
    <source>
        <dbReference type="PROSITE-ProRule" id="PRU01353"/>
    </source>
</evidence>
<dbReference type="PROSITE" id="PS52009">
    <property type="entry name" value="GH84"/>
    <property type="match status" value="1"/>
</dbReference>
<dbReference type="SUPFAM" id="SSF55545">
    <property type="entry name" value="beta-N-acetylhexosaminidase-like domain"/>
    <property type="match status" value="1"/>
</dbReference>
<organism evidence="8 9">
    <name type="scientific">Streptomyces polygonati</name>
    <dbReference type="NCBI Taxonomy" id="1617087"/>
    <lineage>
        <taxon>Bacteria</taxon>
        <taxon>Bacillati</taxon>
        <taxon>Actinomycetota</taxon>
        <taxon>Actinomycetes</taxon>
        <taxon>Kitasatosporales</taxon>
        <taxon>Streptomycetaceae</taxon>
        <taxon>Streptomyces</taxon>
    </lineage>
</organism>
<dbReference type="Gene3D" id="3.30.379.10">
    <property type="entry name" value="Chitobiase/beta-hexosaminidase domain 2-like"/>
    <property type="match status" value="1"/>
</dbReference>
<dbReference type="InterPro" id="IPR049019">
    <property type="entry name" value="NagJ-like_helical"/>
</dbReference>